<dbReference type="EMBL" id="JPFW01000007">
    <property type="protein sequence ID" value="KEQ40649.1"/>
    <property type="molecule type" value="Genomic_DNA"/>
</dbReference>
<dbReference type="EMBL" id="PKIE01000001">
    <property type="protein sequence ID" value="PLA61184.1"/>
    <property type="molecule type" value="Genomic_DNA"/>
</dbReference>
<keyword evidence="7" id="KW-0678">Repressor</keyword>
<evidence type="ECO:0000313" key="44">
    <source>
        <dbReference type="Proteomes" id="UP000466247"/>
    </source>
</evidence>
<evidence type="ECO:0000256" key="6">
    <source>
        <dbReference type="ARBA" id="ARBA00023163"/>
    </source>
</evidence>
<evidence type="ECO:0000313" key="41">
    <source>
        <dbReference type="Proteomes" id="UP000280535"/>
    </source>
</evidence>
<evidence type="ECO:0000313" key="36">
    <source>
        <dbReference type="Proteomes" id="UP000193863"/>
    </source>
</evidence>
<dbReference type="Proteomes" id="UP000075442">
    <property type="component" value="Unassembled WGS sequence"/>
</dbReference>
<dbReference type="EMBL" id="RJPV01000012">
    <property type="protein sequence ID" value="RSJ88463.1"/>
    <property type="molecule type" value="Genomic_DNA"/>
</dbReference>
<reference evidence="14 32" key="4">
    <citation type="submission" date="2016-01" db="EMBL/GenBank/DDBJ databases">
        <title>Highly variable Streptococcus oralis 1 are common among viridans streptococci isolated from primates.</title>
        <authorList>
            <person name="Denapaite D."/>
            <person name="Rieger M."/>
            <person name="Koendgen S."/>
            <person name="Brueckner R."/>
            <person name="Ochigava I."/>
            <person name="Kappeler P."/>
            <person name="Maetz-Rensing K."/>
            <person name="Leendertz F."/>
        </authorList>
    </citation>
    <scope>NUCLEOTIDE SEQUENCE [LARGE SCALE GENOMIC DNA]</scope>
    <source>
        <strain evidence="14 32">M3-1</strain>
    </source>
</reference>
<dbReference type="EMBL" id="JYGS01000006">
    <property type="protein sequence ID" value="KJQ73537.1"/>
    <property type="molecule type" value="Genomic_DNA"/>
</dbReference>
<evidence type="ECO:0000313" key="13">
    <source>
        <dbReference type="EMBL" id="KJQ73537.1"/>
    </source>
</evidence>
<evidence type="ECO:0000313" key="10">
    <source>
        <dbReference type="EMBL" id="KEQ33024.1"/>
    </source>
</evidence>
<dbReference type="Proteomes" id="UP000234971">
    <property type="component" value="Unassembled WGS sequence"/>
</dbReference>
<dbReference type="RefSeq" id="WP_020900686.1">
    <property type="nucleotide sequence ID" value="NZ_CABEHV010000004.1"/>
</dbReference>
<protein>
    <recommendedName>
        <fullName evidence="7">Arginine repressor</fullName>
    </recommendedName>
</protein>
<dbReference type="Proteomes" id="UP000387692">
    <property type="component" value="Unassembled WGS sequence"/>
</dbReference>
<dbReference type="EMBL" id="NCVH01000031">
    <property type="protein sequence ID" value="ORO94950.1"/>
    <property type="molecule type" value="Genomic_DNA"/>
</dbReference>
<evidence type="ECO:0000313" key="21">
    <source>
        <dbReference type="EMBL" id="ORO93179.1"/>
    </source>
</evidence>
<dbReference type="Proteomes" id="UP000033590">
    <property type="component" value="Unassembled WGS sequence"/>
</dbReference>
<dbReference type="Proteomes" id="UP000193849">
    <property type="component" value="Unassembled WGS sequence"/>
</dbReference>
<dbReference type="EMBL" id="WIKC01000002">
    <property type="protein sequence ID" value="MQQ49917.1"/>
    <property type="molecule type" value="Genomic_DNA"/>
</dbReference>
<dbReference type="GO" id="GO:0003700">
    <property type="term" value="F:DNA-binding transcription factor activity"/>
    <property type="evidence" value="ECO:0007669"/>
    <property type="project" value="UniProtKB-UniRule"/>
</dbReference>
<dbReference type="EMBL" id="NCVG01000022">
    <property type="protein sequence ID" value="ORO93179.1"/>
    <property type="molecule type" value="Genomic_DNA"/>
</dbReference>
<dbReference type="GO" id="GO:0051259">
    <property type="term" value="P:protein complex oligomerization"/>
    <property type="evidence" value="ECO:0007669"/>
    <property type="project" value="InterPro"/>
</dbReference>
<dbReference type="EMBL" id="JPFT01000005">
    <property type="protein sequence ID" value="KEQ33024.1"/>
    <property type="molecule type" value="Genomic_DNA"/>
</dbReference>
<evidence type="ECO:0000256" key="1">
    <source>
        <dbReference type="ARBA" id="ARBA00004496"/>
    </source>
</evidence>
<evidence type="ECO:0000259" key="9">
    <source>
        <dbReference type="Pfam" id="PF02863"/>
    </source>
</evidence>
<evidence type="ECO:0000313" key="11">
    <source>
        <dbReference type="EMBL" id="KEQ40649.1"/>
    </source>
</evidence>
<evidence type="ECO:0000313" key="16">
    <source>
        <dbReference type="EMBL" id="MQQ49917.1"/>
    </source>
</evidence>
<dbReference type="InterPro" id="IPR036251">
    <property type="entry name" value="Arg_repress_C_sf"/>
</dbReference>
<feature type="domain" description="Arginine repressor DNA-binding" evidence="8">
    <location>
        <begin position="1"/>
        <end position="66"/>
    </location>
</feature>
<comment type="subcellular location">
    <subcellularLocation>
        <location evidence="1 7">Cytoplasm</location>
    </subcellularLocation>
</comment>
<reference evidence="19" key="6">
    <citation type="submission" date="2017-04" db="EMBL/GenBank/DDBJ databases">
        <authorList>
            <person name="Afonso C.L."/>
            <person name="Miller P.J."/>
            <person name="Scott M.A."/>
            <person name="Spackman E."/>
            <person name="Goraichik I."/>
            <person name="Dimitrov K.M."/>
            <person name="Suarez D.L."/>
            <person name="Swayne D.E."/>
        </authorList>
    </citation>
    <scope>NUCLEOTIDE SEQUENCE</scope>
    <source>
        <strain evidence="22">RH_17439_08</strain>
        <strain evidence="21">RH_43861_09</strain>
        <strain evidence="20">RH_50275_09</strain>
        <strain evidence="19">RH_777_07</strain>
    </source>
</reference>
<dbReference type="EMBL" id="RJNZ01000009">
    <property type="protein sequence ID" value="RSI91776.1"/>
    <property type="molecule type" value="Genomic_DNA"/>
</dbReference>
<accession>A0A081PQQ1</accession>
<evidence type="ECO:0000256" key="7">
    <source>
        <dbReference type="HAMAP-Rule" id="MF_00173"/>
    </source>
</evidence>
<reference evidence="28 29" key="1">
    <citation type="submission" date="2014-05" db="EMBL/GenBank/DDBJ databases">
        <authorList>
            <person name="Daugherty S.C."/>
            <person name="Tallon L.J."/>
            <person name="Sadzewicz L."/>
            <person name="Kilian M."/>
            <person name="Tettelin H."/>
        </authorList>
    </citation>
    <scope>NUCLEOTIDE SEQUENCE [LARGE SCALE GENOMIC DNA]</scope>
    <source>
        <strain evidence="10 29">SK1126</strain>
        <strain evidence="11 28">SK642</strain>
    </source>
</reference>
<evidence type="ECO:0000313" key="14">
    <source>
        <dbReference type="EMBL" id="KYF32529.1"/>
    </source>
</evidence>
<dbReference type="Proteomes" id="UP000193929">
    <property type="component" value="Unassembled WGS sequence"/>
</dbReference>
<evidence type="ECO:0000256" key="3">
    <source>
        <dbReference type="ARBA" id="ARBA00022490"/>
    </source>
</evidence>
<dbReference type="GO" id="GO:1900079">
    <property type="term" value="P:regulation of arginine biosynthetic process"/>
    <property type="evidence" value="ECO:0007669"/>
    <property type="project" value="UniProtKB-UniRule"/>
</dbReference>
<dbReference type="OrthoDB" id="9807089at2"/>
<dbReference type="Proteomes" id="UP000477834">
    <property type="component" value="Unassembled WGS sequence"/>
</dbReference>
<evidence type="ECO:0000313" key="18">
    <source>
        <dbReference type="EMBL" id="ORO88433.1"/>
    </source>
</evidence>
<dbReference type="EMBL" id="RJOA01000006">
    <property type="protein sequence ID" value="RSI99283.1"/>
    <property type="molecule type" value="Genomic_DNA"/>
</dbReference>
<evidence type="ECO:0000313" key="33">
    <source>
        <dbReference type="Proteomes" id="UP000193367"/>
    </source>
</evidence>
<dbReference type="EMBL" id="NCVE01000028">
    <property type="protein sequence ID" value="ORO88433.1"/>
    <property type="molecule type" value="Genomic_DNA"/>
</dbReference>
<dbReference type="Proteomes" id="UP000436302">
    <property type="component" value="Unassembled WGS sequence"/>
</dbReference>
<evidence type="ECO:0000313" key="39">
    <source>
        <dbReference type="Proteomes" id="UP000267870"/>
    </source>
</evidence>
<keyword evidence="7" id="KW-0055">Arginine biosynthesis</keyword>
<dbReference type="Proteomes" id="UP000267870">
    <property type="component" value="Unassembled WGS sequence"/>
</dbReference>
<dbReference type="UniPathway" id="UPA00068"/>
<evidence type="ECO:0000313" key="22">
    <source>
        <dbReference type="EMBL" id="ORO94950.1"/>
    </source>
</evidence>
<evidence type="ECO:0000313" key="32">
    <source>
        <dbReference type="Proteomes" id="UP000075442"/>
    </source>
</evidence>
<dbReference type="GO" id="GO:0006526">
    <property type="term" value="P:L-arginine biosynthetic process"/>
    <property type="evidence" value="ECO:0007669"/>
    <property type="project" value="UniProtKB-UniPathway"/>
</dbReference>
<dbReference type="PANTHER" id="PTHR34471">
    <property type="entry name" value="ARGININE REPRESSOR"/>
    <property type="match status" value="1"/>
</dbReference>
<dbReference type="SUPFAM" id="SSF46785">
    <property type="entry name" value="Winged helix' DNA-binding domain"/>
    <property type="match status" value="1"/>
</dbReference>
<dbReference type="Proteomes" id="UP000193367">
    <property type="component" value="Unassembled WGS sequence"/>
</dbReference>
<name>A0A081PQQ1_STRMT</name>
<evidence type="ECO:0000313" key="23">
    <source>
        <dbReference type="EMBL" id="PLA61184.1"/>
    </source>
</evidence>
<evidence type="ECO:0000313" key="17">
    <source>
        <dbReference type="EMBL" id="MQQ64372.1"/>
    </source>
</evidence>
<dbReference type="Proteomes" id="UP000193441">
    <property type="component" value="Unassembled WGS sequence"/>
</dbReference>
<evidence type="ECO:0000256" key="4">
    <source>
        <dbReference type="ARBA" id="ARBA00023015"/>
    </source>
</evidence>
<dbReference type="Proteomes" id="UP000271977">
    <property type="component" value="Unassembled WGS sequence"/>
</dbReference>
<evidence type="ECO:0000313" key="31">
    <source>
        <dbReference type="Proteomes" id="UP000033590"/>
    </source>
</evidence>
<dbReference type="PATRIC" id="fig|28037.100.peg.999"/>
<dbReference type="EMBL" id="NCVF01000024">
    <property type="protein sequence ID" value="ORO92760.1"/>
    <property type="molecule type" value="Genomic_DNA"/>
</dbReference>
<dbReference type="InterPro" id="IPR020900">
    <property type="entry name" value="Arg_repress_DNA-bd"/>
</dbReference>
<comment type="function">
    <text evidence="7">Regulates arginine biosynthesis genes.</text>
</comment>
<dbReference type="GO" id="GO:0034618">
    <property type="term" value="F:arginine binding"/>
    <property type="evidence" value="ECO:0007669"/>
    <property type="project" value="InterPro"/>
</dbReference>
<evidence type="ECO:0000313" key="24">
    <source>
        <dbReference type="EMBL" id="RSI91776.1"/>
    </source>
</evidence>
<dbReference type="GO" id="GO:0005737">
    <property type="term" value="C:cytoplasm"/>
    <property type="evidence" value="ECO:0007669"/>
    <property type="project" value="UniProtKB-SubCell"/>
</dbReference>
<comment type="similarity">
    <text evidence="2 7">Belongs to the ArgR family.</text>
</comment>
<evidence type="ECO:0000313" key="15">
    <source>
        <dbReference type="EMBL" id="MQP83045.1"/>
    </source>
</evidence>
<evidence type="ECO:0000313" key="26">
    <source>
        <dbReference type="EMBL" id="RSJ88463.1"/>
    </source>
</evidence>
<dbReference type="PANTHER" id="PTHR34471:SF1">
    <property type="entry name" value="ARGININE REPRESSOR"/>
    <property type="match status" value="1"/>
</dbReference>
<keyword evidence="5 7" id="KW-0238">DNA-binding</keyword>
<proteinExistence type="inferred from homology"/>
<dbReference type="Pfam" id="PF02863">
    <property type="entry name" value="Arg_repressor_C"/>
    <property type="match status" value="1"/>
</dbReference>
<evidence type="ECO:0000313" key="37">
    <source>
        <dbReference type="Proteomes" id="UP000193929"/>
    </source>
</evidence>
<evidence type="ECO:0000313" key="35">
    <source>
        <dbReference type="Proteomes" id="UP000193849"/>
    </source>
</evidence>
<reference evidence="39 40" key="8">
    <citation type="submission" date="2018-11" db="EMBL/GenBank/DDBJ databases">
        <title>Species Designations Belie Phenotypic and Genotypic Heterogeneity in Oral Streptococci.</title>
        <authorList>
            <person name="Velsko I."/>
        </authorList>
    </citation>
    <scope>NUCLEOTIDE SEQUENCE [LARGE SCALE GENOMIC DNA]</scope>
    <source>
        <strain evidence="26 40">BCC30</strain>
        <strain evidence="25 41">BCC49</strain>
        <strain evidence="24 39">BCC55</strain>
    </source>
</reference>
<evidence type="ECO:0000313" key="45">
    <source>
        <dbReference type="Proteomes" id="UP000477834"/>
    </source>
</evidence>
<evidence type="ECO:0000259" key="8">
    <source>
        <dbReference type="Pfam" id="PF01316"/>
    </source>
</evidence>
<keyword evidence="3 7" id="KW-0963">Cytoplasm</keyword>
<evidence type="ECO:0000313" key="19">
    <source>
        <dbReference type="EMBL" id="ORO90733.1"/>
    </source>
</evidence>
<comment type="pathway">
    <text evidence="7">Amino-acid biosynthesis; L-arginine biosynthesis [regulation].</text>
</comment>
<dbReference type="InterPro" id="IPR036388">
    <property type="entry name" value="WH-like_DNA-bd_sf"/>
</dbReference>
<evidence type="ECO:0000313" key="38">
    <source>
        <dbReference type="Proteomes" id="UP000234971"/>
    </source>
</evidence>
<dbReference type="Proteomes" id="UP000280535">
    <property type="component" value="Unassembled WGS sequence"/>
</dbReference>
<dbReference type="Proteomes" id="UP000466247">
    <property type="component" value="Unassembled WGS sequence"/>
</dbReference>
<dbReference type="HAMAP" id="MF_00173">
    <property type="entry name" value="Arg_repressor"/>
    <property type="match status" value="1"/>
</dbReference>
<dbReference type="EMBL" id="WIKE01000009">
    <property type="protein sequence ID" value="MQQ64372.1"/>
    <property type="molecule type" value="Genomic_DNA"/>
</dbReference>
<dbReference type="EMBL" id="NCVD01000042">
    <property type="protein sequence ID" value="ORO90733.1"/>
    <property type="molecule type" value="Genomic_DNA"/>
</dbReference>
<dbReference type="Proteomes" id="UP000028093">
    <property type="component" value="Unassembled WGS sequence"/>
</dbReference>
<evidence type="ECO:0000313" key="27">
    <source>
        <dbReference type="EMBL" id="VTS26046.1"/>
    </source>
</evidence>
<evidence type="ECO:0000256" key="2">
    <source>
        <dbReference type="ARBA" id="ARBA00008316"/>
    </source>
</evidence>
<evidence type="ECO:0000313" key="43">
    <source>
        <dbReference type="Proteomes" id="UP000436302"/>
    </source>
</evidence>
<keyword evidence="7" id="KW-0028">Amino-acid biosynthesis</keyword>
<evidence type="ECO:0000313" key="30">
    <source>
        <dbReference type="Proteomes" id="UP000033415"/>
    </source>
</evidence>
<reference evidence="23 38" key="7">
    <citation type="submission" date="2017-12" db="EMBL/GenBank/DDBJ databases">
        <title>Phylogenetic diversity of female urinary microbiome.</title>
        <authorList>
            <person name="Thomas-White K."/>
            <person name="Wolfe A.J."/>
        </authorList>
    </citation>
    <scope>NUCLEOTIDE SEQUENCE [LARGE SCALE GENOMIC DNA]</scope>
    <source>
        <strain evidence="23 38">UMB1341</strain>
    </source>
</reference>
<dbReference type="InterPro" id="IPR036390">
    <property type="entry name" value="WH_DNA-bd_sf"/>
</dbReference>
<reference evidence="27 42" key="9">
    <citation type="submission" date="2019-05" db="EMBL/GenBank/DDBJ databases">
        <authorList>
            <consortium name="Pathogen Informatics"/>
        </authorList>
    </citation>
    <scope>NUCLEOTIDE SEQUENCE [LARGE SCALE GENOMIC DNA]</scope>
    <source>
        <strain evidence="27 42">NCTC11189</strain>
    </source>
</reference>
<organism evidence="10 29">
    <name type="scientific">Streptococcus mitis</name>
    <dbReference type="NCBI Taxonomy" id="28037"/>
    <lineage>
        <taxon>Bacteria</taxon>
        <taxon>Bacillati</taxon>
        <taxon>Bacillota</taxon>
        <taxon>Bacilli</taxon>
        <taxon>Lactobacillales</taxon>
        <taxon>Streptococcaceae</taxon>
        <taxon>Streptococcus</taxon>
        <taxon>Streptococcus mitis group</taxon>
    </lineage>
</organism>
<evidence type="ECO:0000313" key="12">
    <source>
        <dbReference type="EMBL" id="KJQ73046.1"/>
    </source>
</evidence>
<reference evidence="33 34" key="3">
    <citation type="journal article" date="2016" name="Eur. J. Clin. Microbiol. Infect. Dis.">
        <title>Whole genome sequencing as a tool for phylogenetic analysis of clinical strains of Mitis group streptococci.</title>
        <authorList>
            <person name="Rasmussen L.H."/>
            <person name="Dargis R."/>
            <person name="Hojholt K."/>
            <person name="Christensen J.J."/>
            <person name="Skovgaard O."/>
            <person name="Justesen U.S."/>
            <person name="Rosenvinge F.S."/>
            <person name="Moser C."/>
            <person name="Lukjancenko O."/>
            <person name="Rasmussen S."/>
            <person name="Nielsen X.C."/>
        </authorList>
    </citation>
    <scope>NUCLEOTIDE SEQUENCE [LARGE SCALE GENOMIC DNA]</scope>
    <source>
        <strain evidence="22 33">RH_17439_08</strain>
        <strain evidence="21 36">RH_43861_09</strain>
        <strain evidence="20 37">RH_50275_09</strain>
        <strain evidence="18 34">RH_50738_11</strain>
        <strain evidence="19 35">RH_777_07</strain>
    </source>
</reference>
<dbReference type="GO" id="GO:0003677">
    <property type="term" value="F:DNA binding"/>
    <property type="evidence" value="ECO:0007669"/>
    <property type="project" value="UniProtKB-KW"/>
</dbReference>
<reference evidence="18" key="5">
    <citation type="submission" date="2017-04" db="EMBL/GenBank/DDBJ databases">
        <authorList>
            <person name="Nielsen X.C."/>
            <person name="Rasmussen L.H."/>
            <person name="Hoejholt K."/>
            <person name="Rasmussen S."/>
            <person name="Christensen J.J."/>
        </authorList>
    </citation>
    <scope>NUCLEOTIDE SEQUENCE</scope>
    <source>
        <strain evidence="18">RH_50738_11</strain>
    </source>
</reference>
<dbReference type="Pfam" id="PF01316">
    <property type="entry name" value="Arg_repressor"/>
    <property type="match status" value="1"/>
</dbReference>
<evidence type="ECO:0000313" key="40">
    <source>
        <dbReference type="Proteomes" id="UP000271977"/>
    </source>
</evidence>
<dbReference type="AlphaFoldDB" id="A0A081PQQ1"/>
<evidence type="ECO:0000313" key="29">
    <source>
        <dbReference type="Proteomes" id="UP000028093"/>
    </source>
</evidence>
<dbReference type="InterPro" id="IPR001669">
    <property type="entry name" value="Arg_repress"/>
</dbReference>
<sequence length="143" mass="16274">MNKKERLEKIRRFVTDYQIGTQEEIVEHLKEAGITATQATVSRDIKELGIVKIPLRDNTYVYELPKSIVKSLQLAEDNIESAELMDKMINLQVIPGNTAFVKAQLIETFADKIFSCLADDSSILVIARSESLAEEIFEQVKNW</sequence>
<dbReference type="EMBL" id="JYGQ01000001">
    <property type="protein sequence ID" value="KJQ73046.1"/>
    <property type="molecule type" value="Genomic_DNA"/>
</dbReference>
<reference evidence="30 31" key="2">
    <citation type="submission" date="2015-02" db="EMBL/GenBank/DDBJ databases">
        <title>Evolution of amylase-binding proteins of oral streptococcal species.</title>
        <authorList>
            <person name="Haase E.M."/>
        </authorList>
    </citation>
    <scope>NUCLEOTIDE SEQUENCE [LARGE SCALE GENOMIC DNA]</scope>
    <source>
        <strain evidence="12 30">SK137</strain>
        <strain evidence="13 31">SK145</strain>
    </source>
</reference>
<gene>
    <name evidence="12" type="primary">ahrC</name>
    <name evidence="7" type="synonym">argR</name>
    <name evidence="25" type="synonym">argR_2</name>
    <name evidence="24" type="synonym">argR_3</name>
    <name evidence="22" type="ORF">B7698_06840</name>
    <name evidence="21" type="ORF">B7699_06690</name>
    <name evidence="20" type="ORF">B7700_06455</name>
    <name evidence="18" type="ORF">B7701_07065</name>
    <name evidence="19" type="ORF">B7702_01855</name>
    <name evidence="23" type="ORF">CYK18_03020</name>
    <name evidence="26" type="ORF">D8789_09255</name>
    <name evidence="25" type="ORF">D8843_03685</name>
    <name evidence="24" type="ORF">D8845_06565</name>
    <name evidence="17" type="ORF">GEZ69_08035</name>
    <name evidence="16" type="ORF">GEZ71_02295</name>
    <name evidence="15" type="ORF">GEZ78_05500</name>
    <name evidence="27" type="ORF">NCTC11189_00668</name>
    <name evidence="10" type="ORF">SK1126_0927</name>
    <name evidence="11" type="ORF">SK642_0885</name>
    <name evidence="14" type="ORF">SMIM3I_01449</name>
    <name evidence="12" type="ORF">TZ91_00649</name>
    <name evidence="13" type="ORF">TZ93_01422</name>
</gene>
<evidence type="ECO:0000313" key="42">
    <source>
        <dbReference type="Proteomes" id="UP000387692"/>
    </source>
</evidence>
<dbReference type="EMBL" id="LROU01000144">
    <property type="protein sequence ID" value="KYF32529.1"/>
    <property type="molecule type" value="Genomic_DNA"/>
</dbReference>
<keyword evidence="6 7" id="KW-0804">Transcription</keyword>
<reference evidence="43 44" key="10">
    <citation type="submission" date="2019-10" db="EMBL/GenBank/DDBJ databases">
        <title>Streptococcus mitis of the oral and urogenital tracts.</title>
        <authorList>
            <person name="Price T."/>
            <person name="Mores C.R."/>
            <person name="Putonti C."/>
            <person name="Wolfe A.J."/>
        </authorList>
    </citation>
    <scope>NUCLEOTIDE SEQUENCE [LARGE SCALE GENOMIC DNA]</scope>
    <source>
        <strain evidence="17 45">SM05</strain>
        <strain evidence="16 44">SM09</strain>
        <strain evidence="15 43">SM39</strain>
    </source>
</reference>
<keyword evidence="4 7" id="KW-0805">Transcription regulation</keyword>
<dbReference type="EMBL" id="WIJV01000024">
    <property type="protein sequence ID" value="MQP83045.1"/>
    <property type="molecule type" value="Genomic_DNA"/>
</dbReference>
<evidence type="ECO:0000313" key="28">
    <source>
        <dbReference type="Proteomes" id="UP000028030"/>
    </source>
</evidence>
<dbReference type="SUPFAM" id="SSF55252">
    <property type="entry name" value="C-terminal domain of arginine repressor"/>
    <property type="match status" value="1"/>
</dbReference>
<dbReference type="Proteomes" id="UP000028030">
    <property type="component" value="Unassembled WGS sequence"/>
</dbReference>
<feature type="domain" description="Arginine repressor C-terminal" evidence="9">
    <location>
        <begin position="76"/>
        <end position="141"/>
    </location>
</feature>
<dbReference type="Proteomes" id="UP000033415">
    <property type="component" value="Unassembled WGS sequence"/>
</dbReference>
<dbReference type="EMBL" id="CABEHV010000004">
    <property type="protein sequence ID" value="VTS26046.1"/>
    <property type="molecule type" value="Genomic_DNA"/>
</dbReference>
<dbReference type="PRINTS" id="PR01467">
    <property type="entry name" value="ARGREPRESSOR"/>
</dbReference>
<dbReference type="InterPro" id="IPR020899">
    <property type="entry name" value="Arg_repress_C"/>
</dbReference>
<evidence type="ECO:0000313" key="25">
    <source>
        <dbReference type="EMBL" id="RSI99283.1"/>
    </source>
</evidence>
<evidence type="ECO:0000313" key="34">
    <source>
        <dbReference type="Proteomes" id="UP000193441"/>
    </source>
</evidence>
<evidence type="ECO:0000313" key="20">
    <source>
        <dbReference type="EMBL" id="ORO92760.1"/>
    </source>
</evidence>
<dbReference type="Proteomes" id="UP000193863">
    <property type="component" value="Unassembled WGS sequence"/>
</dbReference>
<dbReference type="Gene3D" id="3.30.1360.40">
    <property type="match status" value="1"/>
</dbReference>
<evidence type="ECO:0000256" key="5">
    <source>
        <dbReference type="ARBA" id="ARBA00023125"/>
    </source>
</evidence>
<dbReference type="Gene3D" id="1.10.10.10">
    <property type="entry name" value="Winged helix-like DNA-binding domain superfamily/Winged helix DNA-binding domain"/>
    <property type="match status" value="1"/>
</dbReference>